<dbReference type="Proteomes" id="UP001284601">
    <property type="component" value="Unassembled WGS sequence"/>
</dbReference>
<dbReference type="InterPro" id="IPR003789">
    <property type="entry name" value="Asn/Gln_tRNA_amidoTrase-B-like"/>
</dbReference>
<gene>
    <name evidence="1" type="ORF">R7226_16655</name>
</gene>
<dbReference type="RefSeq" id="WP_318598328.1">
    <property type="nucleotide sequence ID" value="NZ_JAWSTH010000044.1"/>
</dbReference>
<evidence type="ECO:0000313" key="2">
    <source>
        <dbReference type="Proteomes" id="UP001284601"/>
    </source>
</evidence>
<dbReference type="Gene3D" id="1.10.1510.10">
    <property type="entry name" value="Uncharacterised protein YqeY/AIM41 PF09424, N-terminal domain"/>
    <property type="match status" value="1"/>
</dbReference>
<proteinExistence type="predicted"/>
<dbReference type="Gene3D" id="1.10.10.410">
    <property type="match status" value="1"/>
</dbReference>
<dbReference type="EMBL" id="JAWSTH010000044">
    <property type="protein sequence ID" value="MDW5595982.1"/>
    <property type="molecule type" value="Genomic_DNA"/>
</dbReference>
<dbReference type="InterPro" id="IPR023168">
    <property type="entry name" value="GatB_Yqey_C_2"/>
</dbReference>
<evidence type="ECO:0000313" key="1">
    <source>
        <dbReference type="EMBL" id="MDW5595982.1"/>
    </source>
</evidence>
<dbReference type="PANTHER" id="PTHR28055">
    <property type="entry name" value="ALTERED INHERITANCE OF MITOCHONDRIA PROTEIN 41, MITOCHONDRIAL"/>
    <property type="match status" value="1"/>
</dbReference>
<dbReference type="Pfam" id="PF09424">
    <property type="entry name" value="YqeY"/>
    <property type="match status" value="1"/>
</dbReference>
<accession>A0ABU4HRM7</accession>
<protein>
    <submittedName>
        <fullName evidence="1">GatB/YqeY domain-containing protein</fullName>
    </submittedName>
</protein>
<reference evidence="2" key="1">
    <citation type="submission" date="2023-07" db="EMBL/GenBank/DDBJ databases">
        <title>Conexibacter stalactiti sp. nov., isolated from stalactites in a lava cave and emended description of the genus Conexibacter.</title>
        <authorList>
            <person name="Lee S.D."/>
        </authorList>
    </citation>
    <scope>NUCLEOTIDE SEQUENCE [LARGE SCALE GENOMIC DNA]</scope>
    <source>
        <strain evidence="2">KCTC 39840</strain>
    </source>
</reference>
<dbReference type="InterPro" id="IPR042184">
    <property type="entry name" value="YqeY/Aim41_N"/>
</dbReference>
<name>A0ABU4HRM7_9ACTN</name>
<comment type="caution">
    <text evidence="1">The sequence shown here is derived from an EMBL/GenBank/DDBJ whole genome shotgun (WGS) entry which is preliminary data.</text>
</comment>
<dbReference type="SUPFAM" id="SSF89095">
    <property type="entry name" value="GatB/YqeY motif"/>
    <property type="match status" value="1"/>
</dbReference>
<dbReference type="InterPro" id="IPR019004">
    <property type="entry name" value="YqeY/Aim41"/>
</dbReference>
<organism evidence="1 2">
    <name type="scientific">Conexibacter stalactiti</name>
    <dbReference type="NCBI Taxonomy" id="1940611"/>
    <lineage>
        <taxon>Bacteria</taxon>
        <taxon>Bacillati</taxon>
        <taxon>Actinomycetota</taxon>
        <taxon>Thermoleophilia</taxon>
        <taxon>Solirubrobacterales</taxon>
        <taxon>Conexibacteraceae</taxon>
        <taxon>Conexibacter</taxon>
    </lineage>
</organism>
<sequence>MTVAERLRTDITAAMKAGDRERVGALRLVLSELQKSVKEGDGDELAVLRRERKRRLDAAEQFQGGGREELAEKESAEAELIAGYLPAELSDAEVDVFVAEAVAETGASSPKEMGAVMKATMARVAGRADGKRVSARVREALSS</sequence>
<reference evidence="1 2" key="2">
    <citation type="submission" date="2023-10" db="EMBL/GenBank/DDBJ databases">
        <authorList>
            <person name="Han X.F."/>
        </authorList>
    </citation>
    <scope>NUCLEOTIDE SEQUENCE [LARGE SCALE GENOMIC DNA]</scope>
    <source>
        <strain evidence="1 2">KCTC 39840</strain>
    </source>
</reference>
<keyword evidence="2" id="KW-1185">Reference proteome</keyword>
<dbReference type="PANTHER" id="PTHR28055:SF1">
    <property type="entry name" value="ALTERED INHERITANCE OF MITOCHONDRIA PROTEIN 41, MITOCHONDRIAL"/>
    <property type="match status" value="1"/>
</dbReference>